<evidence type="ECO:0000256" key="1">
    <source>
        <dbReference type="ARBA" id="ARBA00004418"/>
    </source>
</evidence>
<dbReference type="Pfam" id="PF16822">
    <property type="entry name" value="ALGX"/>
    <property type="match status" value="1"/>
</dbReference>
<gene>
    <name evidence="9" type="ORF">C7H52_04475</name>
</gene>
<keyword evidence="10" id="KW-1185">Reference proteome</keyword>
<dbReference type="RefSeq" id="WP_106462682.1">
    <property type="nucleotide sequence ID" value="NZ_PXOQ01000007.1"/>
</dbReference>
<dbReference type="GO" id="GO:0016740">
    <property type="term" value="F:transferase activity"/>
    <property type="evidence" value="ECO:0007669"/>
    <property type="project" value="UniProtKB-KW"/>
</dbReference>
<keyword evidence="6" id="KW-0016">Alginate biosynthesis</keyword>
<evidence type="ECO:0000256" key="3">
    <source>
        <dbReference type="ARBA" id="ARBA00022679"/>
    </source>
</evidence>
<evidence type="ECO:0000313" key="9">
    <source>
        <dbReference type="EMBL" id="PSG90542.1"/>
    </source>
</evidence>
<feature type="transmembrane region" description="Helical" evidence="7">
    <location>
        <begin position="6"/>
        <end position="25"/>
    </location>
</feature>
<comment type="pathway">
    <text evidence="2">Glycan biosynthesis; alginate biosynthesis.</text>
</comment>
<organism evidence="9 10">
    <name type="scientific">Aurantibacter aestuarii</name>
    <dbReference type="NCBI Taxonomy" id="1266046"/>
    <lineage>
        <taxon>Bacteria</taxon>
        <taxon>Pseudomonadati</taxon>
        <taxon>Bacteroidota</taxon>
        <taxon>Flavobacteriia</taxon>
        <taxon>Flavobacteriales</taxon>
        <taxon>Flavobacteriaceae</taxon>
        <taxon>Aurantibacter</taxon>
    </lineage>
</organism>
<reference evidence="9 10" key="1">
    <citation type="submission" date="2018-03" db="EMBL/GenBank/DDBJ databases">
        <title>Mesoflavibacter sp. HG37 and Mesoflavibacter sp. HG96 sp.nov., two marine bacteria isolated from seawater of Western Pacific Ocean.</title>
        <authorList>
            <person name="Cheng H."/>
            <person name="Wu Y.-H."/>
            <person name="Guo L.-L."/>
            <person name="Xu X.-W."/>
        </authorList>
    </citation>
    <scope>NUCLEOTIDE SEQUENCE [LARGE SCALE GENOMIC DNA]</scope>
    <source>
        <strain evidence="9 10">KCTC 32269</strain>
    </source>
</reference>
<evidence type="ECO:0000256" key="6">
    <source>
        <dbReference type="ARBA" id="ARBA00022841"/>
    </source>
</evidence>
<accession>A0A2T1NDL8</accession>
<name>A0A2T1NDL8_9FLAO</name>
<keyword evidence="4" id="KW-0732">Signal</keyword>
<protein>
    <recommendedName>
        <fullName evidence="8">AlgX/AlgJ SGNH hydrolase-like domain-containing protein</fullName>
    </recommendedName>
</protein>
<dbReference type="UniPathway" id="UPA00286"/>
<evidence type="ECO:0000313" key="10">
    <source>
        <dbReference type="Proteomes" id="UP000238426"/>
    </source>
</evidence>
<dbReference type="Proteomes" id="UP000238426">
    <property type="component" value="Unassembled WGS sequence"/>
</dbReference>
<dbReference type="InterPro" id="IPR031811">
    <property type="entry name" value="ALGX/ALGJ_SGNH-like"/>
</dbReference>
<keyword evidence="5" id="KW-0574">Periplasm</keyword>
<evidence type="ECO:0000256" key="2">
    <source>
        <dbReference type="ARBA" id="ARBA00005182"/>
    </source>
</evidence>
<evidence type="ECO:0000256" key="5">
    <source>
        <dbReference type="ARBA" id="ARBA00022764"/>
    </source>
</evidence>
<evidence type="ECO:0000256" key="7">
    <source>
        <dbReference type="SAM" id="Phobius"/>
    </source>
</evidence>
<keyword evidence="7" id="KW-0812">Transmembrane</keyword>
<dbReference type="EMBL" id="PXOQ01000007">
    <property type="protein sequence ID" value="PSG90542.1"/>
    <property type="molecule type" value="Genomic_DNA"/>
</dbReference>
<comment type="subcellular location">
    <subcellularLocation>
        <location evidence="1">Periplasm</location>
    </subcellularLocation>
</comment>
<keyword evidence="7" id="KW-0472">Membrane</keyword>
<dbReference type="GO" id="GO:0042121">
    <property type="term" value="P:alginic acid biosynthetic process"/>
    <property type="evidence" value="ECO:0007669"/>
    <property type="project" value="UniProtKB-UniPathway"/>
</dbReference>
<dbReference type="OrthoDB" id="175771at2"/>
<dbReference type="AlphaFoldDB" id="A0A2T1NDL8"/>
<sequence>MKTPKYILIVLFLGILILPNLMMLFSRKNSFQPSSIHPKVLVSEFKSYYAEHYGSKETLLTNYIAFKKNTLKENALPNRIIKGKNDWWFLGNHYNNSLNDAFGVERFSENDLYNISKYLESWDTYLKTKDIVFYILIVPDKNKIYKEHLPFKMTTKFPRVNQLESYLKDKDLNFINLTSTILKAKQTNQVYLKNDTHWSSLGAFSGYKRLLENIQHKFNIKPELLENYSIVNEESYQGDIPRLVYEEDPIIKPYLDKSIYNFKQIFDYEYERHYFNESRETDILLFHDSFMLAMIPFMNETFKNTRFLKSIQLDRAKIEAYQPDIVVLELVERNLSELISLKKPLEN</sequence>
<dbReference type="GO" id="GO:0042597">
    <property type="term" value="C:periplasmic space"/>
    <property type="evidence" value="ECO:0007669"/>
    <property type="project" value="UniProtKB-SubCell"/>
</dbReference>
<comment type="caution">
    <text evidence="9">The sequence shown here is derived from an EMBL/GenBank/DDBJ whole genome shotgun (WGS) entry which is preliminary data.</text>
</comment>
<evidence type="ECO:0000259" key="8">
    <source>
        <dbReference type="Pfam" id="PF16822"/>
    </source>
</evidence>
<proteinExistence type="predicted"/>
<keyword evidence="3" id="KW-0808">Transferase</keyword>
<feature type="domain" description="AlgX/AlgJ SGNH hydrolase-like" evidence="8">
    <location>
        <begin position="80"/>
        <end position="244"/>
    </location>
</feature>
<keyword evidence="7" id="KW-1133">Transmembrane helix</keyword>
<evidence type="ECO:0000256" key="4">
    <source>
        <dbReference type="ARBA" id="ARBA00022729"/>
    </source>
</evidence>